<keyword evidence="2" id="KW-1185">Reference proteome</keyword>
<sequence>MSSGERLAKLLAPETESKELAIVAGNDDSNTTAAIGSSDFKDKSRQRGFGVGYKPAAAVGFQVQVDMVVEVASKEASSVVDRLDDLQKTLLAMEELVHDTRYADELVHESAGAAASLLRLGDAQGSKPWPPTIRQLASVVLGTALQNNPAAQSRLFAAGTLPQFISNVVHEYDARALGKHIFALSALVRGNNQALAEFGGDALRNLRGLLFQGDSNKTVVGDRKVRDMAEVRVVRLVEDVLNSELHPDWSELEDGVKAVFAESASVWCTELAERLGKEL</sequence>
<evidence type="ECO:0000313" key="2">
    <source>
        <dbReference type="Proteomes" id="UP001139981"/>
    </source>
</evidence>
<gene>
    <name evidence="1" type="ORF">IWW38_005922</name>
</gene>
<accession>A0ACC1LV42</accession>
<reference evidence="1" key="1">
    <citation type="submission" date="2022-07" db="EMBL/GenBank/DDBJ databases">
        <title>Phylogenomic reconstructions and comparative analyses of Kickxellomycotina fungi.</title>
        <authorList>
            <person name="Reynolds N.K."/>
            <person name="Stajich J.E."/>
            <person name="Barry K."/>
            <person name="Grigoriev I.V."/>
            <person name="Crous P."/>
            <person name="Smith M.E."/>
        </authorList>
    </citation>
    <scope>NUCLEOTIDE SEQUENCE</scope>
    <source>
        <strain evidence="1">CBS 190363</strain>
    </source>
</reference>
<organism evidence="1 2">
    <name type="scientific">Coemansia aciculifera</name>
    <dbReference type="NCBI Taxonomy" id="417176"/>
    <lineage>
        <taxon>Eukaryota</taxon>
        <taxon>Fungi</taxon>
        <taxon>Fungi incertae sedis</taxon>
        <taxon>Zoopagomycota</taxon>
        <taxon>Kickxellomycotina</taxon>
        <taxon>Kickxellomycetes</taxon>
        <taxon>Kickxellales</taxon>
        <taxon>Kickxellaceae</taxon>
        <taxon>Coemansia</taxon>
    </lineage>
</organism>
<dbReference type="EMBL" id="JANBVB010003081">
    <property type="protein sequence ID" value="KAJ2880596.1"/>
    <property type="molecule type" value="Genomic_DNA"/>
</dbReference>
<proteinExistence type="predicted"/>
<name>A0ACC1LV42_9FUNG</name>
<dbReference type="Proteomes" id="UP001139981">
    <property type="component" value="Unassembled WGS sequence"/>
</dbReference>
<comment type="caution">
    <text evidence="1">The sequence shown here is derived from an EMBL/GenBank/DDBJ whole genome shotgun (WGS) entry which is preliminary data.</text>
</comment>
<feature type="non-terminal residue" evidence="1">
    <location>
        <position position="279"/>
    </location>
</feature>
<protein>
    <submittedName>
        <fullName evidence="1">Uncharacterized protein</fullName>
    </submittedName>
</protein>
<evidence type="ECO:0000313" key="1">
    <source>
        <dbReference type="EMBL" id="KAJ2880596.1"/>
    </source>
</evidence>